<feature type="domain" description="Schizont-infected cell agglutination extracellular alpha" evidence="3">
    <location>
        <begin position="23"/>
        <end position="182"/>
    </location>
</feature>
<feature type="compositionally biased region" description="Polar residues" evidence="1">
    <location>
        <begin position="287"/>
        <end position="296"/>
    </location>
</feature>
<dbReference type="InterPro" id="IPR024288">
    <property type="entry name" value="SICA_C"/>
</dbReference>
<evidence type="ECO:0008006" key="6">
    <source>
        <dbReference type="Google" id="ProtNLM"/>
    </source>
</evidence>
<gene>
    <name evidence="4" type="ORF">AK88_05463</name>
</gene>
<dbReference type="EMBL" id="KQ030398">
    <property type="protein sequence ID" value="KJP84902.1"/>
    <property type="molecule type" value="Genomic_DNA"/>
</dbReference>
<feature type="compositionally biased region" description="Basic and acidic residues" evidence="1">
    <location>
        <begin position="425"/>
        <end position="434"/>
    </location>
</feature>
<reference evidence="4 5" key="1">
    <citation type="submission" date="2014-03" db="EMBL/GenBank/DDBJ databases">
        <title>The Genome Sequence of Plasmodium fragile nilgiri.</title>
        <authorList>
            <consortium name="The Broad Institute Genomics Platform"/>
            <consortium name="The Broad Institute Genome Sequencing Center for Infectious Disease"/>
            <person name="Neafsey D."/>
            <person name="Duraisingh M."/>
            <person name="Young S.K."/>
            <person name="Zeng Q."/>
            <person name="Gargeya S."/>
            <person name="Abouelleil A."/>
            <person name="Alvarado L."/>
            <person name="Chapman S.B."/>
            <person name="Gainer-Dewar J."/>
            <person name="Goldberg J."/>
            <person name="Griggs A."/>
            <person name="Gujja S."/>
            <person name="Hansen M."/>
            <person name="Howarth C."/>
            <person name="Imamovic A."/>
            <person name="Larimer J."/>
            <person name="Pearson M."/>
            <person name="Poon T.W."/>
            <person name="Priest M."/>
            <person name="Roberts A."/>
            <person name="Saif S."/>
            <person name="Shea T."/>
            <person name="Sykes S."/>
            <person name="Wortman J."/>
            <person name="Nusbaum C."/>
            <person name="Birren B."/>
        </authorList>
    </citation>
    <scope>NUCLEOTIDE SEQUENCE [LARGE SCALE GENOMIC DNA]</scope>
    <source>
        <strain evidence="5">nilgiri</strain>
    </source>
</reference>
<dbReference type="OMA" id="NNANEAM"/>
<feature type="region of interest" description="Disordered" evidence="1">
    <location>
        <begin position="278"/>
        <end position="638"/>
    </location>
</feature>
<feature type="compositionally biased region" description="Polar residues" evidence="1">
    <location>
        <begin position="441"/>
        <end position="456"/>
    </location>
</feature>
<dbReference type="Proteomes" id="UP000054561">
    <property type="component" value="Unassembled WGS sequence"/>
</dbReference>
<evidence type="ECO:0000259" key="2">
    <source>
        <dbReference type="Pfam" id="PF12879"/>
    </source>
</evidence>
<dbReference type="OrthoDB" id="375150at2759"/>
<dbReference type="AlphaFoldDB" id="A0A0D9QDI7"/>
<accession>A0A0D9QDI7</accession>
<sequence length="1126" mass="123819">MSAKEFTNLLVEYIVKRAIQGDRGHGQDFSEKIWTDIKRMFWELRTYVHVKKYDTMIQTMCDHKSYNADYLKDIRNKVLCMEVGKIFYYMEGLNKKGTAQSSTDPGERKLWNYLRCIIGTWTLMSLHGKQCKIKEITTHVSSIMNMMEASLELGHNREKCAWVTFEQLKIGTRLMGAAMDEWITEWKGSRARITHGISGETCHKVRETTIGGHDREEHGTRTNIEITKSEDLDTVAGWIKKKEYLPKDRVNQIIEDVGASNDPQNGGNKIKDEIETWEQERARSGRHSSTQSDNTEQPQASKPAATAAATSHGSIAEKSNKKGDHSHDNKEDKKNAKTDEESKIQQTPPQTKGAVAGATELGRADSPAPDVPQVVPPSQVEAPASPVLPARPPPPPPPPRRPSTPRPGPEGAGQPAGTHGTSTDTKAKDSDAKSPGKATCPGSNGTSTGVSISCETTSDEALGMTPQGKTLLAEADKTKEDNTDDKHESSDQQDSTSPPSEQTPRTPPPEPEPEPVPTTSSNGAEAASPGPRGPPGNDGDAGGQAIADGGNDDPPPLNPPKPKPNPNPDQSGSSGGTGGGADQSSGGTGGGVSGGQGKRGGGGGHKDGGAGAGVGGGTRGSSGGGRAAPTPTTPSVPPGLTWADVTPYTPALIPAMVGIGVIAFFLWKYFAHLGHKRRRTYRTVRDVPSPPLDEEILQHLQRGHLPPPVYGYTMVRDRQPCRLPAARRRRRPPRVRTRTIIELHLEVLNECDAAEWENVKDDYLQILVEQFMGGNNTCTSSSDVCTPDDGLATQDSTTNAASPTRDPPTYSDGTDTCPPNEEDRWNCIKNIQLPTDPCPPTDDDPWSCMENIQLQRARSPPNADDPDAWRCMETIQLETDHCPPHAHDPDPWSCMETIHFATDTSPPNEQDPDPWSCMENIQLATDPSASNDEDYDPWSCMETIQLEHEHTPSPLAYSSDPGNDMPALDRTKWIPWIDRNKHLLQACTTQPWFLQLKADWKQYQLMKKLHAWKQWVEQQHRKMSTYKEEAWFKHLLHNVQEATVSEKGEVSVVEKDLEVDKVMAAEDLLQVSDVPRSQPLPQQPYMKKSLTAQTWILILALVIEQCEVERSLQDRELYVDDLLQKL</sequence>
<feature type="compositionally biased region" description="Gly residues" evidence="1">
    <location>
        <begin position="573"/>
        <end position="626"/>
    </location>
</feature>
<proteinExistence type="predicted"/>
<evidence type="ECO:0000313" key="5">
    <source>
        <dbReference type="Proteomes" id="UP000054561"/>
    </source>
</evidence>
<keyword evidence="5" id="KW-1185">Reference proteome</keyword>
<name>A0A0D9QDI7_PLAFR</name>
<feature type="compositionally biased region" description="Low complexity" evidence="1">
    <location>
        <begin position="297"/>
        <end position="311"/>
    </location>
</feature>
<organism evidence="4 5">
    <name type="scientific">Plasmodium fragile</name>
    <dbReference type="NCBI Taxonomy" id="5857"/>
    <lineage>
        <taxon>Eukaryota</taxon>
        <taxon>Sar</taxon>
        <taxon>Alveolata</taxon>
        <taxon>Apicomplexa</taxon>
        <taxon>Aconoidasida</taxon>
        <taxon>Haemosporida</taxon>
        <taxon>Plasmodiidae</taxon>
        <taxon>Plasmodium</taxon>
        <taxon>Plasmodium (Plasmodium)</taxon>
    </lineage>
</organism>
<dbReference type="VEuPathDB" id="PlasmoDB:AK88_05463"/>
<feature type="compositionally biased region" description="Low complexity" evidence="1">
    <location>
        <begin position="492"/>
        <end position="504"/>
    </location>
</feature>
<feature type="compositionally biased region" description="Basic and acidic residues" evidence="1">
    <location>
        <begin position="474"/>
        <end position="490"/>
    </location>
</feature>
<evidence type="ECO:0000313" key="4">
    <source>
        <dbReference type="EMBL" id="KJP84902.1"/>
    </source>
</evidence>
<evidence type="ECO:0000259" key="3">
    <source>
        <dbReference type="Pfam" id="PF12887"/>
    </source>
</evidence>
<feature type="compositionally biased region" description="Pro residues" evidence="1">
    <location>
        <begin position="505"/>
        <end position="516"/>
    </location>
</feature>
<feature type="compositionally biased region" description="Pro residues" evidence="1">
    <location>
        <begin position="389"/>
        <end position="408"/>
    </location>
</feature>
<feature type="compositionally biased region" description="Pro residues" evidence="1">
    <location>
        <begin position="553"/>
        <end position="567"/>
    </location>
</feature>
<feature type="domain" description="Schizont-infected cell agglutination C-terminal" evidence="2">
    <location>
        <begin position="668"/>
        <end position="775"/>
    </location>
</feature>
<protein>
    <recommendedName>
        <fullName evidence="6">Schizont-infected cell agglutination C-terminal domain-containing protein</fullName>
    </recommendedName>
</protein>
<dbReference type="RefSeq" id="XP_012338488.1">
    <property type="nucleotide sequence ID" value="XM_012483065.1"/>
</dbReference>
<feature type="compositionally biased region" description="Polar residues" evidence="1">
    <location>
        <begin position="793"/>
        <end position="802"/>
    </location>
</feature>
<dbReference type="Pfam" id="PF12887">
    <property type="entry name" value="SICA_alpha"/>
    <property type="match status" value="1"/>
</dbReference>
<dbReference type="GeneID" id="24270777"/>
<dbReference type="InterPro" id="IPR024290">
    <property type="entry name" value="SICA_extracell_a"/>
</dbReference>
<evidence type="ECO:0000256" key="1">
    <source>
        <dbReference type="SAM" id="MobiDB-lite"/>
    </source>
</evidence>
<feature type="compositionally biased region" description="Low complexity" evidence="1">
    <location>
        <begin position="364"/>
        <end position="388"/>
    </location>
</feature>
<feature type="compositionally biased region" description="Low complexity" evidence="1">
    <location>
        <begin position="535"/>
        <end position="549"/>
    </location>
</feature>
<feature type="compositionally biased region" description="Basic and acidic residues" evidence="1">
    <location>
        <begin position="318"/>
        <end position="343"/>
    </location>
</feature>
<feature type="region of interest" description="Disordered" evidence="1">
    <location>
        <begin position="779"/>
        <end position="818"/>
    </location>
</feature>
<dbReference type="Pfam" id="PF12879">
    <property type="entry name" value="SICA_C"/>
    <property type="match status" value="1"/>
</dbReference>